<evidence type="ECO:0000256" key="2">
    <source>
        <dbReference type="ARBA" id="ARBA00022448"/>
    </source>
</evidence>
<feature type="domain" description="Major facilitator superfamily (MFS) profile" evidence="8">
    <location>
        <begin position="1"/>
        <end position="386"/>
    </location>
</feature>
<evidence type="ECO:0000256" key="7">
    <source>
        <dbReference type="SAM" id="Phobius"/>
    </source>
</evidence>
<evidence type="ECO:0000259" key="8">
    <source>
        <dbReference type="PROSITE" id="PS50850"/>
    </source>
</evidence>
<dbReference type="SUPFAM" id="SSF103473">
    <property type="entry name" value="MFS general substrate transporter"/>
    <property type="match status" value="1"/>
</dbReference>
<dbReference type="STRING" id="1121409.SAMN02745124_03942"/>
<feature type="transmembrane region" description="Helical" evidence="7">
    <location>
        <begin position="362"/>
        <end position="382"/>
    </location>
</feature>
<dbReference type="EMBL" id="FQXS01000034">
    <property type="protein sequence ID" value="SHI10350.1"/>
    <property type="molecule type" value="Genomic_DNA"/>
</dbReference>
<keyword evidence="10" id="KW-1185">Reference proteome</keyword>
<evidence type="ECO:0000256" key="1">
    <source>
        <dbReference type="ARBA" id="ARBA00004651"/>
    </source>
</evidence>
<sequence>MFVVQMISVVGFACIMPFLPLYVHALGTVTFMSESLCTALVYSGQALTMMIASPLWGYLADRYGRKVMVERATFGGALVLLLMAFPRSAEELVLLRMLQGGISGILGAANALVAASVPRSKSGFAMGLMQVSMGVGFALGPLLGGVLADLFGYQSVFYFTAPLLFMAGVLVWRFVDEQFVPRKIEGKKSINIFSAWKRVSRAPGVGLLFLLRFINQSGRIIYFPILPLFLLTLIDNPEKINSYTGIVISVASVSTALFSVLIGRLGDRSTHQKMVLFCLFGAGVVFVLQSLVQTGWQLIILQLFYGIALGGVITSISAMLALFSEEGDEGTVYGLDSSVNAGARMVGPLLCYAITSLFGMRMVFAFAGALYLLATILALSLLPKNKPFNS</sequence>
<dbReference type="PANTHER" id="PTHR43414">
    <property type="entry name" value="MULTIDRUG RESISTANCE PROTEIN MDTG"/>
    <property type="match status" value="1"/>
</dbReference>
<reference evidence="9 10" key="1">
    <citation type="submission" date="2016-11" db="EMBL/GenBank/DDBJ databases">
        <authorList>
            <person name="Jaros S."/>
            <person name="Januszkiewicz K."/>
            <person name="Wedrychowicz H."/>
        </authorList>
    </citation>
    <scope>NUCLEOTIDE SEQUENCE [LARGE SCALE GENOMIC DNA]</scope>
    <source>
        <strain evidence="9 10">DSM 9705</strain>
    </source>
</reference>
<keyword evidence="2" id="KW-0813">Transport</keyword>
<keyword evidence="3" id="KW-1003">Cell membrane</keyword>
<evidence type="ECO:0000313" key="10">
    <source>
        <dbReference type="Proteomes" id="UP000184139"/>
    </source>
</evidence>
<evidence type="ECO:0000256" key="4">
    <source>
        <dbReference type="ARBA" id="ARBA00022692"/>
    </source>
</evidence>
<comment type="subcellular location">
    <subcellularLocation>
        <location evidence="1">Cell membrane</location>
        <topology evidence="1">Multi-pass membrane protein</topology>
    </subcellularLocation>
</comment>
<dbReference type="InterPro" id="IPR011701">
    <property type="entry name" value="MFS"/>
</dbReference>
<dbReference type="GO" id="GO:0022857">
    <property type="term" value="F:transmembrane transporter activity"/>
    <property type="evidence" value="ECO:0007669"/>
    <property type="project" value="InterPro"/>
</dbReference>
<dbReference type="InterPro" id="IPR020846">
    <property type="entry name" value="MFS_dom"/>
</dbReference>
<keyword evidence="6 7" id="KW-0472">Membrane</keyword>
<accession>A0A1M5YE62</accession>
<dbReference type="Proteomes" id="UP000184139">
    <property type="component" value="Unassembled WGS sequence"/>
</dbReference>
<feature type="transmembrane region" description="Helical" evidence="7">
    <location>
        <begin position="67"/>
        <end position="85"/>
    </location>
</feature>
<keyword evidence="4 7" id="KW-0812">Transmembrane</keyword>
<organism evidence="9 10">
    <name type="scientific">Desulfofustis glycolicus DSM 9705</name>
    <dbReference type="NCBI Taxonomy" id="1121409"/>
    <lineage>
        <taxon>Bacteria</taxon>
        <taxon>Pseudomonadati</taxon>
        <taxon>Thermodesulfobacteriota</taxon>
        <taxon>Desulfobulbia</taxon>
        <taxon>Desulfobulbales</taxon>
        <taxon>Desulfocapsaceae</taxon>
        <taxon>Desulfofustis</taxon>
    </lineage>
</organism>
<feature type="transmembrane region" description="Helical" evidence="7">
    <location>
        <begin position="217"/>
        <end position="234"/>
    </location>
</feature>
<dbReference type="OrthoDB" id="5412090at2"/>
<feature type="transmembrane region" description="Helical" evidence="7">
    <location>
        <begin position="240"/>
        <end position="262"/>
    </location>
</feature>
<proteinExistence type="predicted"/>
<dbReference type="RefSeq" id="WP_161949892.1">
    <property type="nucleotide sequence ID" value="NZ_FQXS01000034.1"/>
</dbReference>
<feature type="transmembrane region" description="Helical" evidence="7">
    <location>
        <begin position="7"/>
        <end position="27"/>
    </location>
</feature>
<feature type="transmembrane region" description="Helical" evidence="7">
    <location>
        <begin position="156"/>
        <end position="175"/>
    </location>
</feature>
<evidence type="ECO:0000313" key="9">
    <source>
        <dbReference type="EMBL" id="SHI10350.1"/>
    </source>
</evidence>
<dbReference type="InterPro" id="IPR001958">
    <property type="entry name" value="Tet-R_TetA/multi-R_MdtG-like"/>
</dbReference>
<evidence type="ECO:0000256" key="3">
    <source>
        <dbReference type="ARBA" id="ARBA00022475"/>
    </source>
</evidence>
<keyword evidence="5 7" id="KW-1133">Transmembrane helix</keyword>
<dbReference type="PANTHER" id="PTHR43414:SF6">
    <property type="entry name" value="MULTIDRUG RESISTANCE PROTEIN MDTG"/>
    <property type="match status" value="1"/>
</dbReference>
<feature type="transmembrane region" description="Helical" evidence="7">
    <location>
        <begin position="124"/>
        <end position="144"/>
    </location>
</feature>
<protein>
    <submittedName>
        <fullName evidence="9">MFS transporter, DHA1 family, multidrug resistance protein</fullName>
    </submittedName>
</protein>
<dbReference type="Pfam" id="PF07690">
    <property type="entry name" value="MFS_1"/>
    <property type="match status" value="1"/>
</dbReference>
<feature type="transmembrane region" description="Helical" evidence="7">
    <location>
        <begin position="39"/>
        <end position="60"/>
    </location>
</feature>
<feature type="transmembrane region" description="Helical" evidence="7">
    <location>
        <begin position="97"/>
        <end position="117"/>
    </location>
</feature>
<name>A0A1M5YE62_9BACT</name>
<dbReference type="PROSITE" id="PS50850">
    <property type="entry name" value="MFS"/>
    <property type="match status" value="1"/>
</dbReference>
<dbReference type="PRINTS" id="PR01035">
    <property type="entry name" value="TCRTETA"/>
</dbReference>
<dbReference type="AlphaFoldDB" id="A0A1M5YE62"/>
<dbReference type="Gene3D" id="1.20.1250.20">
    <property type="entry name" value="MFS general substrate transporter like domains"/>
    <property type="match status" value="2"/>
</dbReference>
<evidence type="ECO:0000256" key="6">
    <source>
        <dbReference type="ARBA" id="ARBA00023136"/>
    </source>
</evidence>
<dbReference type="GO" id="GO:0005886">
    <property type="term" value="C:plasma membrane"/>
    <property type="evidence" value="ECO:0007669"/>
    <property type="project" value="UniProtKB-SubCell"/>
</dbReference>
<feature type="transmembrane region" description="Helical" evidence="7">
    <location>
        <begin position="274"/>
        <end position="292"/>
    </location>
</feature>
<dbReference type="InterPro" id="IPR036259">
    <property type="entry name" value="MFS_trans_sf"/>
</dbReference>
<evidence type="ECO:0000256" key="5">
    <source>
        <dbReference type="ARBA" id="ARBA00022989"/>
    </source>
</evidence>
<feature type="transmembrane region" description="Helical" evidence="7">
    <location>
        <begin position="298"/>
        <end position="323"/>
    </location>
</feature>
<gene>
    <name evidence="9" type="ORF">SAMN02745124_03942</name>
</gene>